<protein>
    <submittedName>
        <fullName evidence="1">Uncharacterized protein</fullName>
    </submittedName>
</protein>
<dbReference type="Proteomes" id="UP001057452">
    <property type="component" value="Chromosome 22"/>
</dbReference>
<evidence type="ECO:0000313" key="1">
    <source>
        <dbReference type="EMBL" id="KAI4812951.1"/>
    </source>
</evidence>
<comment type="caution">
    <text evidence="1">The sequence shown here is derived from an EMBL/GenBank/DDBJ whole genome shotgun (WGS) entry which is preliminary data.</text>
</comment>
<organism evidence="1 2">
    <name type="scientific">Chaenocephalus aceratus</name>
    <name type="common">Blackfin icefish</name>
    <name type="synonym">Chaenichthys aceratus</name>
    <dbReference type="NCBI Taxonomy" id="36190"/>
    <lineage>
        <taxon>Eukaryota</taxon>
        <taxon>Metazoa</taxon>
        <taxon>Chordata</taxon>
        <taxon>Craniata</taxon>
        <taxon>Vertebrata</taxon>
        <taxon>Euteleostomi</taxon>
        <taxon>Actinopterygii</taxon>
        <taxon>Neopterygii</taxon>
        <taxon>Teleostei</taxon>
        <taxon>Neoteleostei</taxon>
        <taxon>Acanthomorphata</taxon>
        <taxon>Eupercaria</taxon>
        <taxon>Perciformes</taxon>
        <taxon>Notothenioidei</taxon>
        <taxon>Channichthyidae</taxon>
        <taxon>Chaenocephalus</taxon>
    </lineage>
</organism>
<name>A0ACB9WJ57_CHAAC</name>
<evidence type="ECO:0000313" key="2">
    <source>
        <dbReference type="Proteomes" id="UP001057452"/>
    </source>
</evidence>
<sequence length="72" mass="8277">MWWLDRSTVPCPQGKEYRQMTNRPLDWSGVPCRPLNGEGSLQYAEAQGVCWYQSGPSHCAKHWKPEDSGLRL</sequence>
<keyword evidence="2" id="KW-1185">Reference proteome</keyword>
<reference evidence="1" key="1">
    <citation type="submission" date="2022-05" db="EMBL/GenBank/DDBJ databases">
        <title>Chromosome-level genome of Chaenocephalus aceratus.</title>
        <authorList>
            <person name="Park H."/>
        </authorList>
    </citation>
    <scope>NUCLEOTIDE SEQUENCE</scope>
    <source>
        <strain evidence="1">KU_202001</strain>
    </source>
</reference>
<accession>A0ACB9WJ57</accession>
<proteinExistence type="predicted"/>
<dbReference type="EMBL" id="CM043806">
    <property type="protein sequence ID" value="KAI4812951.1"/>
    <property type="molecule type" value="Genomic_DNA"/>
</dbReference>
<gene>
    <name evidence="1" type="ORF">KUCAC02_024313</name>
</gene>